<comment type="caution">
    <text evidence="3">The sequence shown here is derived from an EMBL/GenBank/DDBJ whole genome shotgun (WGS) entry which is preliminary data.</text>
</comment>
<dbReference type="FunFam" id="3.90.550.10:FF:000130">
    <property type="entry name" value="Family 2 glycosyl transferase"/>
    <property type="match status" value="1"/>
</dbReference>
<dbReference type="EMBL" id="VTEV01000002">
    <property type="protein sequence ID" value="TYS69871.1"/>
    <property type="molecule type" value="Genomic_DNA"/>
</dbReference>
<dbReference type="RefSeq" id="WP_148987432.1">
    <property type="nucleotide sequence ID" value="NZ_VTEV01000002.1"/>
</dbReference>
<name>A0A5D4T4N3_9BACI</name>
<evidence type="ECO:0000313" key="3">
    <source>
        <dbReference type="EMBL" id="TYS69871.1"/>
    </source>
</evidence>
<dbReference type="SUPFAM" id="SSF53448">
    <property type="entry name" value="Nucleotide-diphospho-sugar transferases"/>
    <property type="match status" value="1"/>
</dbReference>
<organism evidence="3 4">
    <name type="scientific">Sutcliffiella horikoshii</name>
    <dbReference type="NCBI Taxonomy" id="79883"/>
    <lineage>
        <taxon>Bacteria</taxon>
        <taxon>Bacillati</taxon>
        <taxon>Bacillota</taxon>
        <taxon>Bacilli</taxon>
        <taxon>Bacillales</taxon>
        <taxon>Bacillaceae</taxon>
        <taxon>Sutcliffiella</taxon>
    </lineage>
</organism>
<evidence type="ECO:0000313" key="4">
    <source>
        <dbReference type="Proteomes" id="UP000322524"/>
    </source>
</evidence>
<evidence type="ECO:0000256" key="1">
    <source>
        <dbReference type="ARBA" id="ARBA00006739"/>
    </source>
</evidence>
<comment type="similarity">
    <text evidence="1">Belongs to the glycosyltransferase 2 family.</text>
</comment>
<dbReference type="CDD" id="cd00761">
    <property type="entry name" value="Glyco_tranf_GTA_type"/>
    <property type="match status" value="1"/>
</dbReference>
<dbReference type="InterPro" id="IPR029044">
    <property type="entry name" value="Nucleotide-diphossugar_trans"/>
</dbReference>
<dbReference type="Gene3D" id="3.90.550.10">
    <property type="entry name" value="Spore Coat Polysaccharide Biosynthesis Protein SpsA, Chain A"/>
    <property type="match status" value="1"/>
</dbReference>
<dbReference type="OrthoDB" id="9785185at2"/>
<dbReference type="GO" id="GO:0016758">
    <property type="term" value="F:hexosyltransferase activity"/>
    <property type="evidence" value="ECO:0007669"/>
    <property type="project" value="UniProtKB-ARBA"/>
</dbReference>
<dbReference type="Pfam" id="PF00535">
    <property type="entry name" value="Glycos_transf_2"/>
    <property type="match status" value="1"/>
</dbReference>
<dbReference type="Proteomes" id="UP000322524">
    <property type="component" value="Unassembled WGS sequence"/>
</dbReference>
<proteinExistence type="inferred from homology"/>
<evidence type="ECO:0000259" key="2">
    <source>
        <dbReference type="Pfam" id="PF00535"/>
    </source>
</evidence>
<dbReference type="PANTHER" id="PTHR22916">
    <property type="entry name" value="GLYCOSYLTRANSFERASE"/>
    <property type="match status" value="1"/>
</dbReference>
<reference evidence="3 4" key="1">
    <citation type="submission" date="2019-08" db="EMBL/GenBank/DDBJ databases">
        <title>Bacillus genomes from the desert of Cuatro Cienegas, Coahuila.</title>
        <authorList>
            <person name="Olmedo-Alvarez G."/>
        </authorList>
    </citation>
    <scope>NUCLEOTIDE SEQUENCE [LARGE SCALE GENOMIC DNA]</scope>
    <source>
        <strain evidence="3 4">CH28_1T</strain>
    </source>
</reference>
<gene>
    <name evidence="3" type="ORF">FZC76_06490</name>
</gene>
<sequence length="254" mass="29222">MNERNHSPLVTVVTPVYNAEKHIASCIESVLNQTYKNWEIFLVDDQSSDNSVSIIKQYAQKDSRINLIQLEVNSGAAVARNTAIEAANGKYVAFLDSDDMWVPTKLEKQISFMEEKDIAFSFTKYSIIDEEGNDLNKVVGIPDQIDYDGYLKNTIIGCLTVVLNIEKIGKMKMPLIRTRQDFAFWLSILKKGYIAYGIQEDLAKYRYVEGSISSNKFKTAKRNWQVYRQIEKLGFFKSVWCFVNYAYNGVRKRV</sequence>
<dbReference type="InterPro" id="IPR001173">
    <property type="entry name" value="Glyco_trans_2-like"/>
</dbReference>
<protein>
    <submittedName>
        <fullName evidence="3">Glycosyltransferase family 2 protein</fullName>
    </submittedName>
</protein>
<keyword evidence="3" id="KW-0808">Transferase</keyword>
<dbReference type="AlphaFoldDB" id="A0A5D4T4N3"/>
<dbReference type="STRING" id="79883.GCA_001636495_01077"/>
<dbReference type="PANTHER" id="PTHR22916:SF3">
    <property type="entry name" value="UDP-GLCNAC:BETAGAL BETA-1,3-N-ACETYLGLUCOSAMINYLTRANSFERASE-LIKE PROTEIN 1"/>
    <property type="match status" value="1"/>
</dbReference>
<feature type="domain" description="Glycosyltransferase 2-like" evidence="2">
    <location>
        <begin position="11"/>
        <end position="131"/>
    </location>
</feature>
<accession>A0A5D4T4N3</accession>